<organism evidence="6 7">
    <name type="scientific">Seminavis robusta</name>
    <dbReference type="NCBI Taxonomy" id="568900"/>
    <lineage>
        <taxon>Eukaryota</taxon>
        <taxon>Sar</taxon>
        <taxon>Stramenopiles</taxon>
        <taxon>Ochrophyta</taxon>
        <taxon>Bacillariophyta</taxon>
        <taxon>Bacillariophyceae</taxon>
        <taxon>Bacillariophycidae</taxon>
        <taxon>Naviculales</taxon>
        <taxon>Naviculaceae</taxon>
        <taxon>Seminavis</taxon>
    </lineage>
</organism>
<evidence type="ECO:0000313" key="7">
    <source>
        <dbReference type="Proteomes" id="UP001153069"/>
    </source>
</evidence>
<feature type="binding site" evidence="3">
    <location>
        <position position="438"/>
    </location>
    <ligand>
        <name>Zn(2+)</name>
        <dbReference type="ChEBI" id="CHEBI:29105"/>
    </ligand>
</feature>
<dbReference type="Proteomes" id="UP001153069">
    <property type="component" value="Unassembled WGS sequence"/>
</dbReference>
<dbReference type="Gene3D" id="3.40.220.10">
    <property type="entry name" value="Leucine Aminopeptidase, subunit E, domain 1"/>
    <property type="match status" value="1"/>
</dbReference>
<comment type="caution">
    <text evidence="6">The sequence shown here is derived from an EMBL/GenBank/DDBJ whole genome shotgun (WGS) entry which is preliminary data.</text>
</comment>
<keyword evidence="2" id="KW-0520">NAD</keyword>
<feature type="domain" description="Deacetylase sirtuin-type" evidence="4">
    <location>
        <begin position="296"/>
        <end position="637"/>
    </location>
</feature>
<dbReference type="GO" id="GO:0016740">
    <property type="term" value="F:transferase activity"/>
    <property type="evidence" value="ECO:0007669"/>
    <property type="project" value="UniProtKB-KW"/>
</dbReference>
<dbReference type="PANTHER" id="PTHR11106">
    <property type="entry name" value="GANGLIOSIDE INDUCED DIFFERENTIATION ASSOCIATED PROTEIN 2-RELATED"/>
    <property type="match status" value="1"/>
</dbReference>
<protein>
    <submittedName>
        <fullName evidence="6">Protein-ADP-ribose hydrolase</fullName>
    </submittedName>
</protein>
<comment type="caution">
    <text evidence="3">Lacks conserved residue(s) required for the propagation of feature annotation.</text>
</comment>
<feature type="domain" description="Macro" evidence="5">
    <location>
        <begin position="74"/>
        <end position="271"/>
    </location>
</feature>
<dbReference type="InterPro" id="IPR026590">
    <property type="entry name" value="Ssirtuin_cat_dom"/>
</dbReference>
<evidence type="ECO:0000256" key="1">
    <source>
        <dbReference type="ARBA" id="ARBA00022679"/>
    </source>
</evidence>
<dbReference type="InterPro" id="IPR002589">
    <property type="entry name" value="Macro_dom"/>
</dbReference>
<dbReference type="PANTHER" id="PTHR11106:SF27">
    <property type="entry name" value="MACRO DOMAIN-CONTAINING PROTEIN"/>
    <property type="match status" value="1"/>
</dbReference>
<dbReference type="OrthoDB" id="6077599at2759"/>
<feature type="binding site" evidence="3">
    <location>
        <position position="478"/>
    </location>
    <ligand>
        <name>Zn(2+)</name>
        <dbReference type="ChEBI" id="CHEBI:29105"/>
    </ligand>
</feature>
<keyword evidence="7" id="KW-1185">Reference proteome</keyword>
<evidence type="ECO:0000259" key="4">
    <source>
        <dbReference type="PROSITE" id="PS50305"/>
    </source>
</evidence>
<evidence type="ECO:0000313" key="6">
    <source>
        <dbReference type="EMBL" id="CAB9505567.1"/>
    </source>
</evidence>
<dbReference type="SUPFAM" id="SSF52949">
    <property type="entry name" value="Macro domain-like"/>
    <property type="match status" value="1"/>
</dbReference>
<dbReference type="SUPFAM" id="SSF52467">
    <property type="entry name" value="DHS-like NAD/FAD-binding domain"/>
    <property type="match status" value="1"/>
</dbReference>
<evidence type="ECO:0000256" key="3">
    <source>
        <dbReference type="PROSITE-ProRule" id="PRU00236"/>
    </source>
</evidence>
<dbReference type="Gene3D" id="3.40.50.1220">
    <property type="entry name" value="TPP-binding domain"/>
    <property type="match status" value="1"/>
</dbReference>
<dbReference type="GO" id="GO:0016787">
    <property type="term" value="F:hydrolase activity"/>
    <property type="evidence" value="ECO:0007669"/>
    <property type="project" value="UniProtKB-KW"/>
</dbReference>
<dbReference type="EMBL" id="CAICTM010000234">
    <property type="protein sequence ID" value="CAB9505567.1"/>
    <property type="molecule type" value="Genomic_DNA"/>
</dbReference>
<dbReference type="InterPro" id="IPR029035">
    <property type="entry name" value="DHS-like_NAD/FAD-binding_dom"/>
</dbReference>
<evidence type="ECO:0000256" key="2">
    <source>
        <dbReference type="ARBA" id="ARBA00023027"/>
    </source>
</evidence>
<keyword evidence="3" id="KW-0862">Zinc</keyword>
<name>A0A9N8DMW3_9STRA</name>
<dbReference type="GO" id="GO:0046872">
    <property type="term" value="F:metal ion binding"/>
    <property type="evidence" value="ECO:0007669"/>
    <property type="project" value="UniProtKB-KW"/>
</dbReference>
<accession>A0A9N8DMW3</accession>
<feature type="binding site" evidence="3">
    <location>
        <position position="475"/>
    </location>
    <ligand>
        <name>Zn(2+)</name>
        <dbReference type="ChEBI" id="CHEBI:29105"/>
    </ligand>
</feature>
<evidence type="ECO:0000259" key="5">
    <source>
        <dbReference type="PROSITE" id="PS51154"/>
    </source>
</evidence>
<keyword evidence="3" id="KW-0479">Metal-binding</keyword>
<sequence length="637" mass="70747">MSTEELKAALMSVLRDGGYDPESIEQSSETADSYREFLGNALIASDTHWRDETLTLIDKVWQHESDARATIRIEDLPAFTTAHGTNISLWKGDITQLQGDSLAIVNAANAQGLGCFVPGHRCIDNCIHRQAGPRLRMECQTAMQKRGRTLSAGTVPIVTSAYFMPSSHVIHVTGPHVQKGTYPTHSDKEKLWQAYQLALRTASRTEGVKSIAFPCISTGIFGFPQEDAAGIALSAVRSWLARHPGVLDNVVFNVFSSKDHALYQQTMPAIFLDSDGFESPTTTVEEESMVSSSEQTASMRQRTIDLAKQWINNADAVLICAGAGMSVKEGEMVYTNPDDFAKAYPWFPKWGYKTSYECMGLMGDQSVPQAAKWALNAKHMDNMRWAFTPNEGYKQLLDLVGQKEYFVLTSNVDACFERSGFNSNNIYTPQGEWTYLQCMNACQPDSVFESRPYIDRILPHIGQDGFIPEELVPKCPRCGSDMFGNVRGGNWFLHNKYEAQGTALLKWMQHKLDAGSKVVVIEIGAGFNTPTVTRLPVESFARELGDRARLIRINPTEASVPEDLNAVALEEGWQVLADIGESEGIEGNKTTVKEEERGVKQALSDADLLVSNSIRVRYARYFGHLDFRKFLGQLCGD</sequence>
<keyword evidence="1" id="KW-0808">Transferase</keyword>
<dbReference type="AlphaFoldDB" id="A0A9N8DMW3"/>
<dbReference type="InterPro" id="IPR043472">
    <property type="entry name" value="Macro_dom-like"/>
</dbReference>
<dbReference type="Gene3D" id="3.30.1600.10">
    <property type="entry name" value="SIR2/SIRT2 'Small Domain"/>
    <property type="match status" value="1"/>
</dbReference>
<dbReference type="InterPro" id="IPR026591">
    <property type="entry name" value="Sirtuin_cat_small_dom_sf"/>
</dbReference>
<keyword evidence="6" id="KW-0378">Hydrolase</keyword>
<dbReference type="Pfam" id="PF01661">
    <property type="entry name" value="Macro"/>
    <property type="match status" value="1"/>
</dbReference>
<dbReference type="PROSITE" id="PS50305">
    <property type="entry name" value="SIRTUIN"/>
    <property type="match status" value="1"/>
</dbReference>
<gene>
    <name evidence="6" type="ORF">SEMRO_235_G094850.1</name>
</gene>
<dbReference type="SMART" id="SM00506">
    <property type="entry name" value="A1pp"/>
    <property type="match status" value="1"/>
</dbReference>
<proteinExistence type="predicted"/>
<reference evidence="6" key="1">
    <citation type="submission" date="2020-06" db="EMBL/GenBank/DDBJ databases">
        <authorList>
            <consortium name="Plant Systems Biology data submission"/>
        </authorList>
    </citation>
    <scope>NUCLEOTIDE SEQUENCE</scope>
    <source>
        <strain evidence="6">D6</strain>
    </source>
</reference>
<dbReference type="PROSITE" id="PS51154">
    <property type="entry name" value="MACRO"/>
    <property type="match status" value="1"/>
</dbReference>
<feature type="binding site" evidence="3">
    <location>
        <position position="442"/>
    </location>
    <ligand>
        <name>Zn(2+)</name>
        <dbReference type="ChEBI" id="CHEBI:29105"/>
    </ligand>
</feature>